<proteinExistence type="predicted"/>
<protein>
    <submittedName>
        <fullName evidence="2">Uncharacterized protein</fullName>
    </submittedName>
</protein>
<gene>
    <name evidence="2" type="ORF">SCAR479_11675</name>
</gene>
<evidence type="ECO:0000313" key="2">
    <source>
        <dbReference type="EMBL" id="KAK9771604.1"/>
    </source>
</evidence>
<dbReference type="Proteomes" id="UP001465668">
    <property type="component" value="Unassembled WGS sequence"/>
</dbReference>
<evidence type="ECO:0000313" key="3">
    <source>
        <dbReference type="Proteomes" id="UP001465668"/>
    </source>
</evidence>
<reference evidence="2 3" key="1">
    <citation type="submission" date="2024-02" db="EMBL/GenBank/DDBJ databases">
        <title>First draft genome assembly of two strains of Seiridium cardinale.</title>
        <authorList>
            <person name="Emiliani G."/>
            <person name="Scali E."/>
        </authorList>
    </citation>
    <scope>NUCLEOTIDE SEQUENCE [LARGE SCALE GENOMIC DNA]</scope>
    <source>
        <strain evidence="2 3">BM-138-000479</strain>
    </source>
</reference>
<evidence type="ECO:0000256" key="1">
    <source>
        <dbReference type="SAM" id="MobiDB-lite"/>
    </source>
</evidence>
<organism evidence="2 3">
    <name type="scientific">Seiridium cardinale</name>
    <dbReference type="NCBI Taxonomy" id="138064"/>
    <lineage>
        <taxon>Eukaryota</taxon>
        <taxon>Fungi</taxon>
        <taxon>Dikarya</taxon>
        <taxon>Ascomycota</taxon>
        <taxon>Pezizomycotina</taxon>
        <taxon>Sordariomycetes</taxon>
        <taxon>Xylariomycetidae</taxon>
        <taxon>Amphisphaeriales</taxon>
        <taxon>Sporocadaceae</taxon>
        <taxon>Seiridium</taxon>
    </lineage>
</organism>
<sequence>MFQPLALSNKLREERRSEPSPSLPSSDKLSNDLIWHECIDLPVRAKRLKQSVDGFEAWRTGLATTGPTMTLRGCGKTEVMLIVAKYQVLEAVLCIAWRECVDFHHHTLWSGIFRSPSPKDGKELPYG</sequence>
<comment type="caution">
    <text evidence="2">The sequence shown here is derived from an EMBL/GenBank/DDBJ whole genome shotgun (WGS) entry which is preliminary data.</text>
</comment>
<accession>A0ABR2XCU3</accession>
<feature type="region of interest" description="Disordered" evidence="1">
    <location>
        <begin position="1"/>
        <end position="29"/>
    </location>
</feature>
<name>A0ABR2XCU3_9PEZI</name>
<dbReference type="EMBL" id="JARVKM010000072">
    <property type="protein sequence ID" value="KAK9771604.1"/>
    <property type="molecule type" value="Genomic_DNA"/>
</dbReference>
<keyword evidence="3" id="KW-1185">Reference proteome</keyword>